<name>A0A3S0Y737_9GAMM</name>
<dbReference type="EMBL" id="CP065031">
    <property type="protein sequence ID" value="QPK24085.1"/>
    <property type="molecule type" value="Genomic_DNA"/>
</dbReference>
<reference evidence="3 4" key="2">
    <citation type="submission" date="2020-11" db="EMBL/GenBank/DDBJ databases">
        <title>Complete genome sequence of Pectobacterium brasiliense strain F126.</title>
        <authorList>
            <person name="Miroshnikov K."/>
            <person name="Vo T.N.H."/>
            <person name="Khodykina M.V."/>
            <person name="Kabanova A.P."/>
            <person name="Shneider M."/>
            <person name="Korzhenkov A."/>
            <person name="Toschakov S.V."/>
            <person name="Miroshnikov K.A."/>
            <person name="Ignatov A.N."/>
            <person name="Mikhailova Y.V."/>
            <person name="Shelenkov A."/>
            <person name="Yanushevich Y.G."/>
            <person name="Evseev P.V."/>
        </authorList>
    </citation>
    <scope>NUCLEOTIDE SEQUENCE [LARGE SCALE GENOMIC DNA]</scope>
    <source>
        <strain evidence="3 4">F126</strain>
    </source>
</reference>
<feature type="region of interest" description="Disordered" evidence="1">
    <location>
        <begin position="1"/>
        <end position="28"/>
    </location>
</feature>
<dbReference type="EMBL" id="JACGET010000018">
    <property type="protein sequence ID" value="MBN3107502.1"/>
    <property type="molecule type" value="Genomic_DNA"/>
</dbReference>
<keyword evidence="5" id="KW-1185">Reference proteome</keyword>
<accession>A0A3S0Y737</accession>
<dbReference type="Proteomes" id="UP000269351">
    <property type="component" value="Chromosome"/>
</dbReference>
<reference evidence="2 5" key="1">
    <citation type="submission" date="2020-07" db="EMBL/GenBank/DDBJ databases">
        <title>A pangenomic view of the genus Pectobacterium provides insights into genome organization, phylogeny, and virulence.</title>
        <authorList>
            <person name="Jonkheer E."/>
            <person name="Brankovics B."/>
            <person name="Houwers I."/>
            <person name="Van Der Wolf J."/>
            <person name="Bonants P."/>
            <person name="Vreeburg R."/>
            <person name="Bollema R."/>
            <person name="De Haan J."/>
            <person name="Berke L."/>
            <person name="De Ridder D."/>
            <person name="Smit S."/>
            <person name="Van Der Lee T.A.J."/>
        </authorList>
    </citation>
    <scope>NUCLEOTIDE SEQUENCE [LARGE SCALE GENOMIC DNA]</scope>
    <source>
        <strain evidence="2 5">NAK:384</strain>
    </source>
</reference>
<protein>
    <submittedName>
        <fullName evidence="3">Uncharacterized protein</fullName>
    </submittedName>
</protein>
<evidence type="ECO:0000256" key="1">
    <source>
        <dbReference type="SAM" id="MobiDB-lite"/>
    </source>
</evidence>
<dbReference type="RefSeq" id="WP_119871267.1">
    <property type="nucleotide sequence ID" value="NZ_BSWF01000008.1"/>
</dbReference>
<sequence length="171" mass="20355">MAKVEKRLEADEVAARKQRDKDYQNRRKERLKELGEKKISIRLDSADYEKLSDLCESLGYRRPKPQMHNLIENYSSVLVYLLRIENMRQLYDPQSQAAKELYHLYKTVDHLKNDIGLSDSQIVEHFREGNIRTPLSTFVGNERTNWKKRHIKNLLNKDILLERLSILDEDE</sequence>
<evidence type="ECO:0000313" key="3">
    <source>
        <dbReference type="EMBL" id="QPK24085.1"/>
    </source>
</evidence>
<dbReference type="Proteomes" id="UP000762586">
    <property type="component" value="Unassembled WGS sequence"/>
</dbReference>
<evidence type="ECO:0000313" key="2">
    <source>
        <dbReference type="EMBL" id="MBN3107502.1"/>
    </source>
</evidence>
<dbReference type="AlphaFoldDB" id="A0A3S0Y737"/>
<evidence type="ECO:0000313" key="5">
    <source>
        <dbReference type="Proteomes" id="UP000762586"/>
    </source>
</evidence>
<organism evidence="3 4">
    <name type="scientific">Pectobacterium brasiliense</name>
    <dbReference type="NCBI Taxonomy" id="180957"/>
    <lineage>
        <taxon>Bacteria</taxon>
        <taxon>Pseudomonadati</taxon>
        <taxon>Pseudomonadota</taxon>
        <taxon>Gammaproteobacteria</taxon>
        <taxon>Enterobacterales</taxon>
        <taxon>Pectobacteriaceae</taxon>
        <taxon>Pectobacterium</taxon>
    </lineage>
</organism>
<evidence type="ECO:0000313" key="4">
    <source>
        <dbReference type="Proteomes" id="UP000269351"/>
    </source>
</evidence>
<gene>
    <name evidence="3" type="ORF">F126LOC_021230</name>
    <name evidence="2" type="ORF">H4F48_15665</name>
</gene>
<proteinExistence type="predicted"/>